<evidence type="ECO:0000256" key="1">
    <source>
        <dbReference type="PIRSR" id="PIRSR601952-1"/>
    </source>
</evidence>
<keyword evidence="2" id="KW-0862">Zinc</keyword>
<sequence>MLVKRCCAILLALWGVQASAQAIYPIDRATMVVDGKFDFKVEFDGVVDPSSVTITVNGQPYEKVLGAKAAFLPNEDNGKASSYILRDISIKHPGKYEVVATAAGKSMKVNWEVYATGPRTAKNVILFIGDGMTVANRTAARVLSQGIKEGKYMGKLSFDDMPRMALIGTSGVESLITDSANSMSAYTTGHKSSNNALGVYASRAKNNLDHPKVETIAELVKRKTGMAVGIVTDAEVEDATPAGMVAHTRRRSDKSEIAEWLFLKGADVVMGGGSAYFLPKSTPGSKRKDDNNLIDLFKSDGFAFATTATELKSAVKPDTRKLLGLFNTGNMDGSLDRFYLKGGTVKQFPDQPDLTEMTRKALEVLSRNKDGFVLLVEAGLIDKASHPLDWERSVYDTIMLSNAVKIAKDFAAKNNDTLVMVTPDHTHGLSLVGTIDDNAKGTEMRDKIGVYEEAGYPNYPAPDKNGYPPSVDVSKRLAMFYGNFPDYYETFHPKLDEPFAPTVKNDKGQYVANEAYKNVPGAVLRVGNLPRSADTGTHTADDGVLTAMGPGSERIHGFMDNTEVFRTMVEALGLGYDGKTKGKTPAKPATRR</sequence>
<dbReference type="EMBL" id="BMYX01000011">
    <property type="protein sequence ID" value="GGY17618.1"/>
    <property type="molecule type" value="Genomic_DNA"/>
</dbReference>
<dbReference type="CDD" id="cd16012">
    <property type="entry name" value="ALP"/>
    <property type="match status" value="1"/>
</dbReference>
<feature type="binding site" evidence="2">
    <location>
        <position position="238"/>
    </location>
    <ligand>
        <name>Mg(2+)</name>
        <dbReference type="ChEBI" id="CHEBI:18420"/>
    </ligand>
</feature>
<evidence type="ECO:0000256" key="3">
    <source>
        <dbReference type="RuleBase" id="RU003946"/>
    </source>
</evidence>
<keyword evidence="2" id="KW-0479">Metal-binding</keyword>
<evidence type="ECO:0000256" key="4">
    <source>
        <dbReference type="SAM" id="SignalP"/>
    </source>
</evidence>
<keyword evidence="6" id="KW-1185">Reference proteome</keyword>
<dbReference type="Gene3D" id="3.40.720.10">
    <property type="entry name" value="Alkaline Phosphatase, subunit A"/>
    <property type="match status" value="1"/>
</dbReference>
<reference evidence="5" key="2">
    <citation type="submission" date="2020-09" db="EMBL/GenBank/DDBJ databases">
        <authorList>
            <person name="Sun Q."/>
            <person name="Kim S."/>
        </authorList>
    </citation>
    <scope>NUCLEOTIDE SEQUENCE</scope>
    <source>
        <strain evidence="5">KCTC 32182</strain>
    </source>
</reference>
<comment type="cofactor">
    <cofactor evidence="2">
        <name>Mg(2+)</name>
        <dbReference type="ChEBI" id="CHEBI:18420"/>
    </cofactor>
    <text evidence="2">Binds 1 Mg(2+) ion.</text>
</comment>
<evidence type="ECO:0000313" key="5">
    <source>
        <dbReference type="EMBL" id="GGY17618.1"/>
    </source>
</evidence>
<keyword evidence="4" id="KW-0732">Signal</keyword>
<dbReference type="PANTHER" id="PTHR11596:SF72">
    <property type="entry name" value="ALKALINE PHOSPHATASE"/>
    <property type="match status" value="1"/>
</dbReference>
<feature type="binding site" evidence="2">
    <location>
        <position position="240"/>
    </location>
    <ligand>
        <name>Mg(2+)</name>
        <dbReference type="ChEBI" id="CHEBI:18420"/>
    </ligand>
</feature>
<organism evidence="5 6">
    <name type="scientific">Paludibacterium paludis</name>
    <dbReference type="NCBI Taxonomy" id="1225769"/>
    <lineage>
        <taxon>Bacteria</taxon>
        <taxon>Pseudomonadati</taxon>
        <taxon>Pseudomonadota</taxon>
        <taxon>Betaproteobacteria</taxon>
        <taxon>Neisseriales</taxon>
        <taxon>Chromobacteriaceae</taxon>
        <taxon>Paludibacterium</taxon>
    </lineage>
</organism>
<evidence type="ECO:0000313" key="6">
    <source>
        <dbReference type="Proteomes" id="UP000645257"/>
    </source>
</evidence>
<dbReference type="PANTHER" id="PTHR11596">
    <property type="entry name" value="ALKALINE PHOSPHATASE"/>
    <property type="match status" value="1"/>
</dbReference>
<feature type="active site" description="Phosphoserine intermediate" evidence="1">
    <location>
        <position position="179"/>
    </location>
</feature>
<name>A0A918P3Q4_9NEIS</name>
<comment type="caution">
    <text evidence="5">The sequence shown here is derived from an EMBL/GenBank/DDBJ whole genome shotgun (WGS) entry which is preliminary data.</text>
</comment>
<feature type="binding site" evidence="2">
    <location>
        <position position="130"/>
    </location>
    <ligand>
        <name>Mg(2+)</name>
        <dbReference type="ChEBI" id="CHEBI:18420"/>
    </ligand>
</feature>
<feature type="binding site" evidence="2">
    <location>
        <position position="424"/>
    </location>
    <ligand>
        <name>Zn(2+)</name>
        <dbReference type="ChEBI" id="CHEBI:29105"/>
        <label>2</label>
    </ligand>
</feature>
<feature type="binding site" evidence="2">
    <location>
        <position position="425"/>
    </location>
    <ligand>
        <name>Zn(2+)</name>
        <dbReference type="ChEBI" id="CHEBI:29105"/>
        <label>2</label>
    </ligand>
</feature>
<dbReference type="SMART" id="SM00098">
    <property type="entry name" value="alkPPc"/>
    <property type="match status" value="1"/>
</dbReference>
<feature type="binding site" evidence="2">
    <location>
        <position position="382"/>
    </location>
    <ligand>
        <name>Zn(2+)</name>
        <dbReference type="ChEBI" id="CHEBI:29105"/>
        <label>2</label>
    </ligand>
</feature>
<dbReference type="PRINTS" id="PR00113">
    <property type="entry name" value="ALKPHPHTASE"/>
</dbReference>
<dbReference type="Pfam" id="PF00245">
    <property type="entry name" value="Alk_phosphatase"/>
    <property type="match status" value="1"/>
</dbReference>
<feature type="chain" id="PRO_5037001759" evidence="4">
    <location>
        <begin position="23"/>
        <end position="592"/>
    </location>
</feature>
<dbReference type="GO" id="GO:0004035">
    <property type="term" value="F:alkaline phosphatase activity"/>
    <property type="evidence" value="ECO:0007669"/>
    <property type="project" value="TreeGrafter"/>
</dbReference>
<dbReference type="SUPFAM" id="SSF53649">
    <property type="entry name" value="Alkaline phosphatase-like"/>
    <property type="match status" value="1"/>
</dbReference>
<feature type="binding site" evidence="2">
    <location>
        <position position="377"/>
    </location>
    <ligand>
        <name>Mg(2+)</name>
        <dbReference type="ChEBI" id="CHEBI:18420"/>
    </ligand>
</feature>
<dbReference type="GO" id="GO:0046872">
    <property type="term" value="F:metal ion binding"/>
    <property type="evidence" value="ECO:0007669"/>
    <property type="project" value="UniProtKB-KW"/>
</dbReference>
<gene>
    <name evidence="5" type="ORF">GCM10011289_21380</name>
</gene>
<comment type="cofactor">
    <cofactor evidence="2">
        <name>Zn(2+)</name>
        <dbReference type="ChEBI" id="CHEBI:29105"/>
    </cofactor>
    <text evidence="2">Binds 2 Zn(2+) ions.</text>
</comment>
<keyword evidence="2" id="KW-0460">Magnesium</keyword>
<reference evidence="5" key="1">
    <citation type="journal article" date="2014" name="Int. J. Syst. Evol. Microbiol.">
        <title>Complete genome sequence of Corynebacterium casei LMG S-19264T (=DSM 44701T), isolated from a smear-ripened cheese.</title>
        <authorList>
            <consortium name="US DOE Joint Genome Institute (JGI-PGF)"/>
            <person name="Walter F."/>
            <person name="Albersmeier A."/>
            <person name="Kalinowski J."/>
            <person name="Ruckert C."/>
        </authorList>
    </citation>
    <scope>NUCLEOTIDE SEQUENCE</scope>
    <source>
        <strain evidence="5">KCTC 32182</strain>
    </source>
</reference>
<evidence type="ECO:0000256" key="2">
    <source>
        <dbReference type="PIRSR" id="PIRSR601952-2"/>
    </source>
</evidence>
<feature type="binding site" evidence="2">
    <location>
        <position position="386"/>
    </location>
    <ligand>
        <name>Zn(2+)</name>
        <dbReference type="ChEBI" id="CHEBI:29105"/>
        <label>2</label>
    </ligand>
</feature>
<dbReference type="AlphaFoldDB" id="A0A918P3Q4"/>
<feature type="binding site" evidence="2">
    <location>
        <position position="130"/>
    </location>
    <ligand>
        <name>Zn(2+)</name>
        <dbReference type="ChEBI" id="CHEBI:29105"/>
        <label>2</label>
    </ligand>
</feature>
<dbReference type="InterPro" id="IPR001952">
    <property type="entry name" value="Alkaline_phosphatase"/>
</dbReference>
<dbReference type="InterPro" id="IPR017850">
    <property type="entry name" value="Alkaline_phosphatase_core_sf"/>
</dbReference>
<comment type="similarity">
    <text evidence="3">Belongs to the alkaline phosphatase family.</text>
</comment>
<accession>A0A918P3Q4</accession>
<dbReference type="Proteomes" id="UP000645257">
    <property type="component" value="Unassembled WGS sequence"/>
</dbReference>
<proteinExistence type="inferred from homology"/>
<feature type="binding site" evidence="2">
    <location>
        <position position="538"/>
    </location>
    <ligand>
        <name>Zn(2+)</name>
        <dbReference type="ChEBI" id="CHEBI:29105"/>
        <label>2</label>
    </ligand>
</feature>
<protein>
    <submittedName>
        <fullName evidence="5">Alkaline phosphatase</fullName>
    </submittedName>
</protein>
<feature type="signal peptide" evidence="4">
    <location>
        <begin position="1"/>
        <end position="22"/>
    </location>
</feature>
<dbReference type="RefSeq" id="WP_189534120.1">
    <property type="nucleotide sequence ID" value="NZ_BMYX01000011.1"/>
</dbReference>